<sequence>MPCSLLNHYSKEELDDLGFHRLCLSINYVFFSTHAPHRASLETLIGPPPIFRHSSTTSLREGKIWTLIEVFEDSYLLKDG</sequence>
<dbReference type="Proteomes" id="UP001367508">
    <property type="component" value="Unassembled WGS sequence"/>
</dbReference>
<evidence type="ECO:0000313" key="2">
    <source>
        <dbReference type="Proteomes" id="UP001367508"/>
    </source>
</evidence>
<evidence type="ECO:0000313" key="1">
    <source>
        <dbReference type="EMBL" id="KAK7358357.1"/>
    </source>
</evidence>
<protein>
    <submittedName>
        <fullName evidence="1">Uncharacterized protein</fullName>
    </submittedName>
</protein>
<keyword evidence="2" id="KW-1185">Reference proteome</keyword>
<dbReference type="EMBL" id="JAYMYQ010000001">
    <property type="protein sequence ID" value="KAK7358357.1"/>
    <property type="molecule type" value="Genomic_DNA"/>
</dbReference>
<organism evidence="1 2">
    <name type="scientific">Canavalia gladiata</name>
    <name type="common">Sword bean</name>
    <name type="synonym">Dolichos gladiatus</name>
    <dbReference type="NCBI Taxonomy" id="3824"/>
    <lineage>
        <taxon>Eukaryota</taxon>
        <taxon>Viridiplantae</taxon>
        <taxon>Streptophyta</taxon>
        <taxon>Embryophyta</taxon>
        <taxon>Tracheophyta</taxon>
        <taxon>Spermatophyta</taxon>
        <taxon>Magnoliopsida</taxon>
        <taxon>eudicotyledons</taxon>
        <taxon>Gunneridae</taxon>
        <taxon>Pentapetalae</taxon>
        <taxon>rosids</taxon>
        <taxon>fabids</taxon>
        <taxon>Fabales</taxon>
        <taxon>Fabaceae</taxon>
        <taxon>Papilionoideae</taxon>
        <taxon>50 kb inversion clade</taxon>
        <taxon>NPAAA clade</taxon>
        <taxon>indigoferoid/millettioid clade</taxon>
        <taxon>Phaseoleae</taxon>
        <taxon>Canavalia</taxon>
    </lineage>
</organism>
<dbReference type="AlphaFoldDB" id="A0AAN9MUD1"/>
<gene>
    <name evidence="1" type="ORF">VNO77_00284</name>
</gene>
<reference evidence="1 2" key="1">
    <citation type="submission" date="2024-01" db="EMBL/GenBank/DDBJ databases">
        <title>The genomes of 5 underutilized Papilionoideae crops provide insights into root nodulation and disease resistanc.</title>
        <authorList>
            <person name="Jiang F."/>
        </authorList>
    </citation>
    <scope>NUCLEOTIDE SEQUENCE [LARGE SCALE GENOMIC DNA]</scope>
    <source>
        <strain evidence="1">LVBAO_FW01</strain>
        <tissue evidence="1">Leaves</tissue>
    </source>
</reference>
<accession>A0AAN9MUD1</accession>
<proteinExistence type="predicted"/>
<name>A0AAN9MUD1_CANGL</name>
<comment type="caution">
    <text evidence="1">The sequence shown here is derived from an EMBL/GenBank/DDBJ whole genome shotgun (WGS) entry which is preliminary data.</text>
</comment>